<reference evidence="4" key="2">
    <citation type="submission" date="2015-01" db="EMBL/GenBank/DDBJ databases">
        <title>Evolutionary Origins and Diversification of the Mycorrhizal Mutualists.</title>
        <authorList>
            <consortium name="DOE Joint Genome Institute"/>
            <consortium name="Mycorrhizal Genomics Consortium"/>
            <person name="Kohler A."/>
            <person name="Kuo A."/>
            <person name="Nagy L.G."/>
            <person name="Floudas D."/>
            <person name="Copeland A."/>
            <person name="Barry K.W."/>
            <person name="Cichocki N."/>
            <person name="Veneault-Fourrey C."/>
            <person name="LaButti K."/>
            <person name="Lindquist E.A."/>
            <person name="Lipzen A."/>
            <person name="Lundell T."/>
            <person name="Morin E."/>
            <person name="Murat C."/>
            <person name="Riley R."/>
            <person name="Ohm R."/>
            <person name="Sun H."/>
            <person name="Tunlid A."/>
            <person name="Henrissat B."/>
            <person name="Grigoriev I.V."/>
            <person name="Hibbett D.S."/>
            <person name="Martin F."/>
        </authorList>
    </citation>
    <scope>NUCLEOTIDE SEQUENCE [LARGE SCALE GENOMIC DNA]</scope>
    <source>
        <strain evidence="4">MAFF 305830</strain>
    </source>
</reference>
<dbReference type="AlphaFoldDB" id="A0A0C3ARN7"/>
<dbReference type="HOGENOM" id="CLU_594614_0_0_1"/>
<dbReference type="OrthoDB" id="3168588at2759"/>
<feature type="compositionally biased region" description="Basic and acidic residues" evidence="1">
    <location>
        <begin position="1"/>
        <end position="12"/>
    </location>
</feature>
<keyword evidence="2" id="KW-0472">Membrane</keyword>
<proteinExistence type="predicted"/>
<keyword evidence="2" id="KW-1133">Transmembrane helix</keyword>
<feature type="transmembrane region" description="Helical" evidence="2">
    <location>
        <begin position="124"/>
        <end position="149"/>
    </location>
</feature>
<dbReference type="EMBL" id="KN824349">
    <property type="protein sequence ID" value="KIM22709.1"/>
    <property type="molecule type" value="Genomic_DNA"/>
</dbReference>
<feature type="transmembrane region" description="Helical" evidence="2">
    <location>
        <begin position="63"/>
        <end position="82"/>
    </location>
</feature>
<organism evidence="3 4">
    <name type="scientific">Serendipita vermifera MAFF 305830</name>
    <dbReference type="NCBI Taxonomy" id="933852"/>
    <lineage>
        <taxon>Eukaryota</taxon>
        <taxon>Fungi</taxon>
        <taxon>Dikarya</taxon>
        <taxon>Basidiomycota</taxon>
        <taxon>Agaricomycotina</taxon>
        <taxon>Agaricomycetes</taxon>
        <taxon>Sebacinales</taxon>
        <taxon>Serendipitaceae</taxon>
        <taxon>Serendipita</taxon>
    </lineage>
</organism>
<feature type="compositionally biased region" description="Low complexity" evidence="1">
    <location>
        <begin position="404"/>
        <end position="418"/>
    </location>
</feature>
<accession>A0A0C3ARN7</accession>
<evidence type="ECO:0000313" key="4">
    <source>
        <dbReference type="Proteomes" id="UP000054097"/>
    </source>
</evidence>
<keyword evidence="2" id="KW-0812">Transmembrane</keyword>
<evidence type="ECO:0000256" key="2">
    <source>
        <dbReference type="SAM" id="Phobius"/>
    </source>
</evidence>
<sequence length="458" mass="50519">MTSYEKQKDTERGISQTPSGPTPSERFLLFRDLIFVCIILFHLATAIMAIPGFVFPINGTRGHLVMFTIVGILAPLFTLASFRDHYGPKFTSTICFEFSWTATIAFVDFVVAVAYSAVPDASKAMIAFAFVQTITMMLYVIGFGGLIWLQHRRFLNVTVWWLSAQTVQWLRSSDPVIPGNPSEPPCVSPSGKTVIPPWDLRYDDMHEIKLDGPKFAGAISPDKYVNAHPFWQERVQRQVEIESDIAYVAQRYGLDIEANKMKPHFGKTQGHAKRPSIRELGISRPIPAISTVRRANTLAAPSLEQSRHHKHQQSGSIDGFVRPTRRGPPPHLRLQVPSVALDVPEDVIALPTPAAKVVHPNPATRSLGLASRTLVGSSRPKASGTRAYVDTSKPLPSPPPYEASDLSLPSSGPSQGSSNFIMAMAHRVKISASNVRPLMVSTPKAGETPIEYDEKFFI</sequence>
<feature type="region of interest" description="Disordered" evidence="1">
    <location>
        <begin position="374"/>
        <end position="418"/>
    </location>
</feature>
<feature type="region of interest" description="Disordered" evidence="1">
    <location>
        <begin position="301"/>
        <end position="330"/>
    </location>
</feature>
<reference evidence="3 4" key="1">
    <citation type="submission" date="2014-04" db="EMBL/GenBank/DDBJ databases">
        <authorList>
            <consortium name="DOE Joint Genome Institute"/>
            <person name="Kuo A."/>
            <person name="Zuccaro A."/>
            <person name="Kohler A."/>
            <person name="Nagy L.G."/>
            <person name="Floudas D."/>
            <person name="Copeland A."/>
            <person name="Barry K.W."/>
            <person name="Cichocki N."/>
            <person name="Veneault-Fourrey C."/>
            <person name="LaButti K."/>
            <person name="Lindquist E.A."/>
            <person name="Lipzen A."/>
            <person name="Lundell T."/>
            <person name="Morin E."/>
            <person name="Murat C."/>
            <person name="Sun H."/>
            <person name="Tunlid A."/>
            <person name="Henrissat B."/>
            <person name="Grigoriev I.V."/>
            <person name="Hibbett D.S."/>
            <person name="Martin F."/>
            <person name="Nordberg H.P."/>
            <person name="Cantor M.N."/>
            <person name="Hua S.X."/>
        </authorList>
    </citation>
    <scope>NUCLEOTIDE SEQUENCE [LARGE SCALE GENOMIC DNA]</scope>
    <source>
        <strain evidence="3 4">MAFF 305830</strain>
    </source>
</reference>
<feature type="region of interest" description="Disordered" evidence="1">
    <location>
        <begin position="1"/>
        <end position="22"/>
    </location>
</feature>
<protein>
    <submittedName>
        <fullName evidence="3">Uncharacterized protein</fullName>
    </submittedName>
</protein>
<evidence type="ECO:0000256" key="1">
    <source>
        <dbReference type="SAM" id="MobiDB-lite"/>
    </source>
</evidence>
<name>A0A0C3ARN7_SERVB</name>
<feature type="transmembrane region" description="Helical" evidence="2">
    <location>
        <begin position="33"/>
        <end position="57"/>
    </location>
</feature>
<evidence type="ECO:0000313" key="3">
    <source>
        <dbReference type="EMBL" id="KIM22709.1"/>
    </source>
</evidence>
<keyword evidence="4" id="KW-1185">Reference proteome</keyword>
<dbReference type="Proteomes" id="UP000054097">
    <property type="component" value="Unassembled WGS sequence"/>
</dbReference>
<gene>
    <name evidence="3" type="ORF">M408DRAFT_332764</name>
</gene>
<feature type="transmembrane region" description="Helical" evidence="2">
    <location>
        <begin position="94"/>
        <end position="118"/>
    </location>
</feature>